<accession>A0A926I741</accession>
<dbReference type="RefSeq" id="WP_249294509.1">
    <property type="nucleotide sequence ID" value="NZ_JACRSV010000001.1"/>
</dbReference>
<gene>
    <name evidence="1" type="ORF">H8710_05970</name>
</gene>
<dbReference type="EMBL" id="JACRSV010000001">
    <property type="protein sequence ID" value="MBC8559619.1"/>
    <property type="molecule type" value="Genomic_DNA"/>
</dbReference>
<reference evidence="1" key="1">
    <citation type="submission" date="2020-08" db="EMBL/GenBank/DDBJ databases">
        <title>Genome public.</title>
        <authorList>
            <person name="Liu C."/>
            <person name="Sun Q."/>
        </authorList>
    </citation>
    <scope>NUCLEOTIDE SEQUENCE</scope>
    <source>
        <strain evidence="1">NSJ-33</strain>
    </source>
</reference>
<dbReference type="Proteomes" id="UP000610760">
    <property type="component" value="Unassembled WGS sequence"/>
</dbReference>
<name>A0A926I741_9FIRM</name>
<sequence>MFFKKAKKKQENSFKIWTEEDMIEEENKPDSPYGNINFSWYPNDLEDFQNCIKIAYRLVSPGCDISGNSVDYFRRFNRISTDIACTLCKDRMTATLIVYRRHWSEYTPEMQEYVDRLPQSGQDARYFLYPNMLLRIGRGVDRDLLTAYYKGREIDMCDSVSYNCFAMRDGFFESCPDSLFQIEIGSGAELVEKFLAQFSPIVRQRDMDVFHNEVEITVDRRVIPHEQVIEIVQKACDKQGGRLHISVE</sequence>
<evidence type="ECO:0000313" key="2">
    <source>
        <dbReference type="Proteomes" id="UP000610760"/>
    </source>
</evidence>
<comment type="caution">
    <text evidence="1">The sequence shown here is derived from an EMBL/GenBank/DDBJ whole genome shotgun (WGS) entry which is preliminary data.</text>
</comment>
<keyword evidence="2" id="KW-1185">Reference proteome</keyword>
<organism evidence="1 2">
    <name type="scientific">Fumia xinanensis</name>
    <dbReference type="NCBI Taxonomy" id="2763659"/>
    <lineage>
        <taxon>Bacteria</taxon>
        <taxon>Bacillati</taxon>
        <taxon>Bacillota</taxon>
        <taxon>Clostridia</taxon>
        <taxon>Eubacteriales</taxon>
        <taxon>Oscillospiraceae</taxon>
        <taxon>Fumia</taxon>
    </lineage>
</organism>
<protein>
    <submittedName>
        <fullName evidence="1">Uncharacterized protein</fullName>
    </submittedName>
</protein>
<proteinExistence type="predicted"/>
<evidence type="ECO:0000313" key="1">
    <source>
        <dbReference type="EMBL" id="MBC8559619.1"/>
    </source>
</evidence>
<dbReference type="AlphaFoldDB" id="A0A926I741"/>